<dbReference type="InterPro" id="IPR051910">
    <property type="entry name" value="ComF/GntX_DNA_util-trans"/>
</dbReference>
<comment type="similarity">
    <text evidence="1">Belongs to the ComF/GntX family.</text>
</comment>
<gene>
    <name evidence="2" type="primary">ctsW</name>
    <name evidence="2" type="ORF">ADFLV_0625</name>
</gene>
<dbReference type="Proteomes" id="UP000503313">
    <property type="component" value="Chromosome"/>
</dbReference>
<dbReference type="SUPFAM" id="SSF53271">
    <property type="entry name" value="PRTase-like"/>
    <property type="match status" value="1"/>
</dbReference>
<organism evidence="2 3">
    <name type="scientific">Arcobacter defluvii</name>
    <dbReference type="NCBI Taxonomy" id="873191"/>
    <lineage>
        <taxon>Bacteria</taxon>
        <taxon>Pseudomonadati</taxon>
        <taxon>Campylobacterota</taxon>
        <taxon>Epsilonproteobacteria</taxon>
        <taxon>Campylobacterales</taxon>
        <taxon>Arcobacteraceae</taxon>
        <taxon>Arcobacter</taxon>
    </lineage>
</organism>
<dbReference type="Gene3D" id="3.40.50.2020">
    <property type="match status" value="1"/>
</dbReference>
<sequence>MFLFFTKKKRKKYHPKEINIIYDIIIFMLCLTCKNLSFEIICRDCQKNLLIPSFHKREIEDGFFNYSFYSLSELEDLISSKYYFHGDRVFNILAKLSFAKFAQNFTFSNQVFAIPIDDHTRHDFSHTAILAKHLKSQFITPKYNSLKATNIVKYAGKDLEFRQKNPRKFQVTNITNQMTILCDDLITTGATIKQAKKVLEKRNNQVLFSLTLADAKL</sequence>
<proteinExistence type="inferred from homology"/>
<accession>A0AAE7BFC7</accession>
<dbReference type="CDD" id="cd06223">
    <property type="entry name" value="PRTases_typeI"/>
    <property type="match status" value="1"/>
</dbReference>
<dbReference type="AlphaFoldDB" id="A0AAE7BFC7"/>
<name>A0AAE7BFC7_9BACT</name>
<dbReference type="EMBL" id="CP053835">
    <property type="protein sequence ID" value="QKF76682.1"/>
    <property type="molecule type" value="Genomic_DNA"/>
</dbReference>
<dbReference type="PANTHER" id="PTHR47505:SF1">
    <property type="entry name" value="DNA UTILIZATION PROTEIN YHGH"/>
    <property type="match status" value="1"/>
</dbReference>
<dbReference type="InterPro" id="IPR029057">
    <property type="entry name" value="PRTase-like"/>
</dbReference>
<keyword evidence="3" id="KW-1185">Reference proteome</keyword>
<evidence type="ECO:0000313" key="3">
    <source>
        <dbReference type="Proteomes" id="UP000503313"/>
    </source>
</evidence>
<evidence type="ECO:0000313" key="2">
    <source>
        <dbReference type="EMBL" id="QKF76682.1"/>
    </source>
</evidence>
<protein>
    <submittedName>
        <fullName evidence="2">Transformation system, predicted amidophosphoribosyltransferase CtsW</fullName>
    </submittedName>
</protein>
<reference evidence="2 3" key="1">
    <citation type="submission" date="2020-05" db="EMBL/GenBank/DDBJ databases">
        <title>Complete genome sequencing of Campylobacter and Arcobacter type strains.</title>
        <authorList>
            <person name="Miller W.G."/>
            <person name="Yee E."/>
        </authorList>
    </citation>
    <scope>NUCLEOTIDE SEQUENCE [LARGE SCALE GENOMIC DNA]</scope>
    <source>
        <strain evidence="2 3">LMG 25694</strain>
    </source>
</reference>
<dbReference type="PANTHER" id="PTHR47505">
    <property type="entry name" value="DNA UTILIZATION PROTEIN YHGH"/>
    <property type="match status" value="1"/>
</dbReference>
<dbReference type="KEGG" id="adz:ADFLV_0625"/>
<evidence type="ECO:0000256" key="1">
    <source>
        <dbReference type="ARBA" id="ARBA00008007"/>
    </source>
</evidence>
<dbReference type="InterPro" id="IPR000836">
    <property type="entry name" value="PRTase_dom"/>
</dbReference>